<protein>
    <submittedName>
        <fullName evidence="2">Bm8228, isoform c</fullName>
    </submittedName>
</protein>
<feature type="compositionally biased region" description="Acidic residues" evidence="1">
    <location>
        <begin position="45"/>
        <end position="64"/>
    </location>
</feature>
<organism evidence="2">
    <name type="scientific">Brugia malayi</name>
    <name type="common">Filarial nematode worm</name>
    <dbReference type="NCBI Taxonomy" id="6279"/>
    <lineage>
        <taxon>Eukaryota</taxon>
        <taxon>Metazoa</taxon>
        <taxon>Ecdysozoa</taxon>
        <taxon>Nematoda</taxon>
        <taxon>Chromadorea</taxon>
        <taxon>Rhabditida</taxon>
        <taxon>Spirurina</taxon>
        <taxon>Spiruromorpha</taxon>
        <taxon>Filarioidea</taxon>
        <taxon>Onchocercidae</taxon>
        <taxon>Brugia</taxon>
    </lineage>
</organism>
<feature type="region of interest" description="Disordered" evidence="1">
    <location>
        <begin position="146"/>
        <end position="206"/>
    </location>
</feature>
<reference evidence="2" key="2">
    <citation type="submission" date="2012-12" db="EMBL/GenBank/DDBJ databases">
        <authorList>
            <consortium name="WormBase Consortium"/>
            <person name="Ghedin E."/>
            <person name="Paulini M."/>
        </authorList>
    </citation>
    <scope>NUCLEOTIDE SEQUENCE</scope>
    <source>
        <strain evidence="2">FR3</strain>
    </source>
</reference>
<feature type="region of interest" description="Disordered" evidence="1">
    <location>
        <begin position="1"/>
        <end position="112"/>
    </location>
</feature>
<accession>A0A1I9G6C6</accession>
<feature type="compositionally biased region" description="Basic and acidic residues" evidence="1">
    <location>
        <begin position="146"/>
        <end position="155"/>
    </location>
</feature>
<reference evidence="2" key="1">
    <citation type="journal article" date="2007" name="Science">
        <title>Draft genome of the filarial nematode parasite Brugia malayi.</title>
        <authorList>
            <person name="Ghedin E."/>
            <person name="Wang S."/>
            <person name="Spiro D."/>
            <person name="Caler E."/>
            <person name="Zhao Q."/>
            <person name="Crabtree J."/>
            <person name="Allen J.E."/>
            <person name="Delcher A.L."/>
            <person name="Guiliano D.B."/>
            <person name="Miranda-Saavedra D."/>
            <person name="Angiuoli S.V."/>
            <person name="Creasy T."/>
            <person name="Amedeo P."/>
            <person name="Haas B."/>
            <person name="El-Sayed N.M."/>
            <person name="Wortman J.R."/>
            <person name="Feldblyum T."/>
            <person name="Tallon L."/>
            <person name="Schatz M."/>
            <person name="Shumway M."/>
            <person name="Koo H."/>
            <person name="Salzberg S.L."/>
            <person name="Schobel S."/>
            <person name="Pertea M."/>
            <person name="Pop M."/>
            <person name="White O."/>
            <person name="Barton G.J."/>
            <person name="Carlow C.K."/>
            <person name="Crawford M.J."/>
            <person name="Daub J."/>
            <person name="Dimmic M.W."/>
            <person name="Estes C.F."/>
            <person name="Foster J.M."/>
            <person name="Ganatra M."/>
            <person name="Gregory W.F."/>
            <person name="Johnson N.M."/>
            <person name="Jin J."/>
            <person name="Komuniecki R."/>
            <person name="Korf I."/>
            <person name="Kumar S."/>
            <person name="Laney S."/>
            <person name="Li B.W."/>
            <person name="Li W."/>
            <person name="Lindblom T.H."/>
            <person name="Lustigman S."/>
            <person name="Ma D."/>
            <person name="Maina C.V."/>
            <person name="Martin D.M."/>
            <person name="McCarter J.P."/>
            <person name="McReynolds L."/>
            <person name="Mitreva M."/>
            <person name="Nutman T.B."/>
            <person name="Parkinson J."/>
            <person name="Peregrin-Alvarez J.M."/>
            <person name="Poole C."/>
            <person name="Ren Q."/>
            <person name="Saunders L."/>
            <person name="Sluder A.E."/>
            <person name="Smith K."/>
            <person name="Stanke M."/>
            <person name="Unnasch T.R."/>
            <person name="Ware J."/>
            <person name="Wei A.D."/>
            <person name="Weil G."/>
            <person name="Williams D.J."/>
            <person name="Zhang Y."/>
            <person name="Williams S.A."/>
            <person name="Fraser-Liggett C."/>
            <person name="Slatko B."/>
            <person name="Blaxter M.L."/>
            <person name="Scott A.L."/>
        </authorList>
    </citation>
    <scope>NUCLEOTIDE SEQUENCE</scope>
    <source>
        <strain evidence="2">FR3</strain>
    </source>
</reference>
<dbReference type="AlphaFoldDB" id="A0A1I9G6C6"/>
<feature type="compositionally biased region" description="Basic residues" evidence="1">
    <location>
        <begin position="424"/>
        <end position="433"/>
    </location>
</feature>
<dbReference type="EMBL" id="LN855647">
    <property type="protein sequence ID" value="CDQ06553.1"/>
    <property type="molecule type" value="Genomic_DNA"/>
</dbReference>
<name>A0A1I9G6C6_BRUMA</name>
<feature type="compositionally biased region" description="Low complexity" evidence="1">
    <location>
        <begin position="375"/>
        <end position="387"/>
    </location>
</feature>
<feature type="region of interest" description="Disordered" evidence="1">
    <location>
        <begin position="306"/>
        <end position="342"/>
    </location>
</feature>
<feature type="compositionally biased region" description="Basic and acidic residues" evidence="1">
    <location>
        <begin position="193"/>
        <end position="202"/>
    </location>
</feature>
<feature type="compositionally biased region" description="Basic and acidic residues" evidence="1">
    <location>
        <begin position="78"/>
        <end position="87"/>
    </location>
</feature>
<evidence type="ECO:0000313" key="2">
    <source>
        <dbReference type="EMBL" id="CDQ06553.1"/>
    </source>
</evidence>
<feature type="compositionally biased region" description="Acidic residues" evidence="1">
    <location>
        <begin position="1"/>
        <end position="21"/>
    </location>
</feature>
<gene>
    <name evidence="2" type="primary">Bm8228</name>
    <name evidence="2" type="ORF">BM_Bm8228</name>
</gene>
<feature type="compositionally biased region" description="Basic and acidic residues" evidence="1">
    <location>
        <begin position="103"/>
        <end position="112"/>
    </location>
</feature>
<proteinExistence type="predicted"/>
<feature type="compositionally biased region" description="Polar residues" evidence="1">
    <location>
        <begin position="399"/>
        <end position="417"/>
    </location>
</feature>
<sequence>MLEEMEDEEFDEEEPDEEGEFDLPPHYRRSNYSASRGGQHLESGNDGDDDDGVILIEDDDDDGGEMEHSQSPADLSTDEAHGGDHKHSVAIVVDDDVETSSTKTRERAQGESIRRLELRLEAAAEQSGSTSNMDLSASQAFVVDHTDEGDTRCSEYESGNDGDDDDGVILIEDDDDDGGEMEHSQSPADLSTDEAHGGDHKHSVAIVVDDDVETSSTKTRERAQGESIRRLELRLEAAAEQSGSTSNMDLSASQAFVVDHTDEGDTRCSEHCNSEALYVPSVELDLHSHSLDIASQDSGDVVSGSELHAVRDSPPLIENIESDSRGASSTVAPITGTDVDSGESEHALIIEEGGNDVAEEEQGDRHATQTDDEAASSGPSTSDGPTSRRIRIRYPDITEPTSSSSDAIHQISGSSLQRGGRTTLLRRGRGYRM</sequence>
<feature type="compositionally biased region" description="Acidic residues" evidence="1">
    <location>
        <begin position="158"/>
        <end position="179"/>
    </location>
</feature>
<feature type="region of interest" description="Disordered" evidence="1">
    <location>
        <begin position="354"/>
        <end position="433"/>
    </location>
</feature>
<evidence type="ECO:0000256" key="1">
    <source>
        <dbReference type="SAM" id="MobiDB-lite"/>
    </source>
</evidence>